<dbReference type="AlphaFoldDB" id="K6Z777"/>
<evidence type="ECO:0000313" key="3">
    <source>
        <dbReference type="Proteomes" id="UP000006327"/>
    </source>
</evidence>
<dbReference type="InterPro" id="IPR046659">
    <property type="entry name" value="DUF6768"/>
</dbReference>
<feature type="transmembrane region" description="Helical" evidence="1">
    <location>
        <begin position="77"/>
        <end position="96"/>
    </location>
</feature>
<gene>
    <name evidence="2" type="ORF">GARC_2319</name>
</gene>
<protein>
    <submittedName>
        <fullName evidence="2">Uncharacterized protein</fullName>
    </submittedName>
</protein>
<keyword evidence="1" id="KW-1133">Transmembrane helix</keyword>
<keyword evidence="1" id="KW-0812">Transmembrane</keyword>
<dbReference type="eggNOG" id="ENOG503118G">
    <property type="taxonomic scope" value="Bacteria"/>
</dbReference>
<accession>K6Z777</accession>
<dbReference type="Pfam" id="PF20556">
    <property type="entry name" value="DUF6768"/>
    <property type="match status" value="1"/>
</dbReference>
<name>K6Z777_9ALTE</name>
<dbReference type="Proteomes" id="UP000006327">
    <property type="component" value="Unassembled WGS sequence"/>
</dbReference>
<dbReference type="EMBL" id="BAEO01000029">
    <property type="protein sequence ID" value="GAC19285.1"/>
    <property type="molecule type" value="Genomic_DNA"/>
</dbReference>
<reference evidence="2 3" key="1">
    <citation type="journal article" date="2017" name="Antonie Van Leeuwenhoek">
        <title>Rhizobium rhizosphaerae sp. nov., a novel species isolated from rice rhizosphere.</title>
        <authorList>
            <person name="Zhao J.J."/>
            <person name="Zhang J."/>
            <person name="Zhang R.J."/>
            <person name="Zhang C.W."/>
            <person name="Yin H.Q."/>
            <person name="Zhang X.X."/>
        </authorList>
    </citation>
    <scope>NUCLEOTIDE SEQUENCE [LARGE SCALE GENOMIC DNA]</scope>
    <source>
        <strain evidence="2 3">BSs20135</strain>
    </source>
</reference>
<comment type="caution">
    <text evidence="2">The sequence shown here is derived from an EMBL/GenBank/DDBJ whole genome shotgun (WGS) entry which is preliminary data.</text>
</comment>
<dbReference type="STRING" id="493475.GARC_2319"/>
<keyword evidence="1" id="KW-0472">Membrane</keyword>
<evidence type="ECO:0000313" key="2">
    <source>
        <dbReference type="EMBL" id="GAC19285.1"/>
    </source>
</evidence>
<evidence type="ECO:0000256" key="1">
    <source>
        <dbReference type="SAM" id="Phobius"/>
    </source>
</evidence>
<dbReference type="RefSeq" id="WP_007619960.1">
    <property type="nucleotide sequence ID" value="NZ_BAEO01000029.1"/>
</dbReference>
<feature type="transmembrane region" description="Helical" evidence="1">
    <location>
        <begin position="42"/>
        <end position="65"/>
    </location>
</feature>
<organism evidence="2 3">
    <name type="scientific">Paraglaciecola arctica BSs20135</name>
    <dbReference type="NCBI Taxonomy" id="493475"/>
    <lineage>
        <taxon>Bacteria</taxon>
        <taxon>Pseudomonadati</taxon>
        <taxon>Pseudomonadota</taxon>
        <taxon>Gammaproteobacteria</taxon>
        <taxon>Alteromonadales</taxon>
        <taxon>Alteromonadaceae</taxon>
        <taxon>Paraglaciecola</taxon>
    </lineage>
</organism>
<proteinExistence type="predicted"/>
<sequence length="124" mass="14041">MKNINQKILEALKDDKAAHEFSEEQANGLQLIGQSFKGTFRLTFIVVVSLQLIFAGLAIYCAYHLVNEVDIGVKINWLAGTLSTVVAFAIARLWLFMELNRLSVIREIKRVELQVSLLAETYQK</sequence>
<dbReference type="OrthoDB" id="6197105at2"/>
<keyword evidence="3" id="KW-1185">Reference proteome</keyword>